<comment type="caution">
    <text evidence="1">The sequence shown here is derived from an EMBL/GenBank/DDBJ whole genome shotgun (WGS) entry which is preliminary data.</text>
</comment>
<gene>
    <name evidence="1" type="ORF">LCGC14_1519310</name>
</gene>
<sequence length="104" mass="11956">MLVNSMMKLIDGKVHVVIALADEANGEQDIWIIGIYTNIDDAFKYSNKANVWVNNNRNNLDSKSPYDSQLNLCIDKHIAYYIIECSFYRSFEEYGLLHAAGKIY</sequence>
<dbReference type="AlphaFoldDB" id="A0A0F9JJY4"/>
<reference evidence="1" key="1">
    <citation type="journal article" date="2015" name="Nature">
        <title>Complex archaea that bridge the gap between prokaryotes and eukaryotes.</title>
        <authorList>
            <person name="Spang A."/>
            <person name="Saw J.H."/>
            <person name="Jorgensen S.L."/>
            <person name="Zaremba-Niedzwiedzka K."/>
            <person name="Martijn J."/>
            <person name="Lind A.E."/>
            <person name="van Eijk R."/>
            <person name="Schleper C."/>
            <person name="Guy L."/>
            <person name="Ettema T.J."/>
        </authorList>
    </citation>
    <scope>NUCLEOTIDE SEQUENCE</scope>
</reference>
<organism evidence="1">
    <name type="scientific">marine sediment metagenome</name>
    <dbReference type="NCBI Taxonomy" id="412755"/>
    <lineage>
        <taxon>unclassified sequences</taxon>
        <taxon>metagenomes</taxon>
        <taxon>ecological metagenomes</taxon>
    </lineage>
</organism>
<dbReference type="EMBL" id="LAZR01011247">
    <property type="protein sequence ID" value="KKM62671.1"/>
    <property type="molecule type" value="Genomic_DNA"/>
</dbReference>
<accession>A0A0F9JJY4</accession>
<protein>
    <submittedName>
        <fullName evidence="1">Uncharacterized protein</fullName>
    </submittedName>
</protein>
<evidence type="ECO:0000313" key="1">
    <source>
        <dbReference type="EMBL" id="KKM62671.1"/>
    </source>
</evidence>
<name>A0A0F9JJY4_9ZZZZ</name>
<proteinExistence type="predicted"/>